<dbReference type="AlphaFoldDB" id="A0A9P8FJF3"/>
<keyword evidence="4" id="KW-1185">Reference proteome</keyword>
<feature type="compositionally biased region" description="Polar residues" evidence="2">
    <location>
        <begin position="30"/>
        <end position="50"/>
    </location>
</feature>
<evidence type="ECO:0000256" key="1">
    <source>
        <dbReference type="SAM" id="Coils"/>
    </source>
</evidence>
<feature type="non-terminal residue" evidence="3">
    <location>
        <position position="1"/>
    </location>
</feature>
<organism evidence="3 4">
    <name type="scientific">Aureobasidium melanogenum</name>
    <name type="common">Aureobasidium pullulans var. melanogenum</name>
    <dbReference type="NCBI Taxonomy" id="46634"/>
    <lineage>
        <taxon>Eukaryota</taxon>
        <taxon>Fungi</taxon>
        <taxon>Dikarya</taxon>
        <taxon>Ascomycota</taxon>
        <taxon>Pezizomycotina</taxon>
        <taxon>Dothideomycetes</taxon>
        <taxon>Dothideomycetidae</taxon>
        <taxon>Dothideales</taxon>
        <taxon>Saccotheciaceae</taxon>
        <taxon>Aureobasidium</taxon>
    </lineage>
</organism>
<dbReference type="EMBL" id="JAHFXS010001847">
    <property type="protein sequence ID" value="KAG9975231.1"/>
    <property type="molecule type" value="Genomic_DNA"/>
</dbReference>
<feature type="coiled-coil region" evidence="1">
    <location>
        <begin position="202"/>
        <end position="229"/>
    </location>
</feature>
<evidence type="ECO:0000313" key="3">
    <source>
        <dbReference type="EMBL" id="KAG9975231.1"/>
    </source>
</evidence>
<comment type="caution">
    <text evidence="3">The sequence shown here is derived from an EMBL/GenBank/DDBJ whole genome shotgun (WGS) entry which is preliminary data.</text>
</comment>
<dbReference type="Proteomes" id="UP000729357">
    <property type="component" value="Unassembled WGS sequence"/>
</dbReference>
<feature type="region of interest" description="Disordered" evidence="2">
    <location>
        <begin position="1"/>
        <end position="77"/>
    </location>
</feature>
<name>A0A9P8FJF3_AURME</name>
<reference evidence="3" key="1">
    <citation type="journal article" date="2021" name="J Fungi (Basel)">
        <title>Virulence traits and population genomics of the black yeast Aureobasidium melanogenum.</title>
        <authorList>
            <person name="Cernosa A."/>
            <person name="Sun X."/>
            <person name="Gostincar C."/>
            <person name="Fang C."/>
            <person name="Gunde-Cimerman N."/>
            <person name="Song Z."/>
        </authorList>
    </citation>
    <scope>NUCLEOTIDE SEQUENCE</scope>
    <source>
        <strain evidence="3">EXF-9298</strain>
    </source>
</reference>
<gene>
    <name evidence="3" type="ORF">KCU98_g11480</name>
</gene>
<feature type="compositionally biased region" description="Polar residues" evidence="2">
    <location>
        <begin position="8"/>
        <end position="17"/>
    </location>
</feature>
<proteinExistence type="predicted"/>
<feature type="compositionally biased region" description="Low complexity" evidence="2">
    <location>
        <begin position="65"/>
        <end position="75"/>
    </location>
</feature>
<accession>A0A9P8FJF3</accession>
<evidence type="ECO:0000313" key="4">
    <source>
        <dbReference type="Proteomes" id="UP000729357"/>
    </source>
</evidence>
<reference evidence="3" key="2">
    <citation type="submission" date="2021-08" db="EMBL/GenBank/DDBJ databases">
        <authorList>
            <person name="Gostincar C."/>
            <person name="Sun X."/>
            <person name="Song Z."/>
            <person name="Gunde-Cimerman N."/>
        </authorList>
    </citation>
    <scope>NUCLEOTIDE SEQUENCE</scope>
    <source>
        <strain evidence="3">EXF-9298</strain>
    </source>
</reference>
<keyword evidence="1" id="KW-0175">Coiled coil</keyword>
<evidence type="ECO:0000256" key="2">
    <source>
        <dbReference type="SAM" id="MobiDB-lite"/>
    </source>
</evidence>
<sequence length="409" mass="45354">MSKKKGSKQQPAANGNQKPDPAAVNKLVQAHQSRAAQDLQQAAVSPSTLQHAEGGATQDTATEFPQPESASAEAEQVQELPADIPSTLVGPFVPAAPVNLPAPVTPVVVSGEKAQEGRQSGIDNTSGNPSSAQLLYAMWEAQLTELKNKWLDQMKDDFRNLLGPFEPLQDHTPSSKGLDIDLDYQQWESAYRKENGQSKLDFSEDTITLEEAQDALRKLQAEKTAKKQMYSVLQMYARAEASFLEDTRARFADFGSRTLALHDGFVQNEAALKERVTRFMDAWSLRRPSLLSYRIDFATMSLCSNRLSKERKQWRRHLSFGFVAKPTKNPQGSIPFLARKRLSGRVASSSSRSSSLTSILLNPQVQVRSPSLQPQRLPFLHCLLVYLIPAPIPSSPVYHAPISRIPHER</sequence>
<protein>
    <submittedName>
        <fullName evidence="3">Uncharacterized protein</fullName>
    </submittedName>
</protein>